<dbReference type="HAMAP" id="MF_01400">
    <property type="entry name" value="MsrB"/>
    <property type="match status" value="1"/>
</dbReference>
<name>A0ABM7H593_9EURY</name>
<organism evidence="4 5">
    <name type="scientific">Methanoculleus chikugoensis</name>
    <dbReference type="NCBI Taxonomy" id="118126"/>
    <lineage>
        <taxon>Archaea</taxon>
        <taxon>Methanobacteriati</taxon>
        <taxon>Methanobacteriota</taxon>
        <taxon>Stenosarchaea group</taxon>
        <taxon>Methanomicrobia</taxon>
        <taxon>Methanomicrobiales</taxon>
        <taxon>Methanomicrobiaceae</taxon>
        <taxon>Methanoculleus</taxon>
    </lineage>
</organism>
<evidence type="ECO:0000259" key="3">
    <source>
        <dbReference type="PROSITE" id="PS51790"/>
    </source>
</evidence>
<dbReference type="InterPro" id="IPR002579">
    <property type="entry name" value="Met_Sox_Rdtase_MsrB_dom"/>
</dbReference>
<evidence type="ECO:0000256" key="2">
    <source>
        <dbReference type="HAMAP-Rule" id="MF_01400"/>
    </source>
</evidence>
<dbReference type="EC" id="1.8.4.12" evidence="2"/>
<reference evidence="4 5" key="1">
    <citation type="submission" date="2019-06" db="EMBL/GenBank/DDBJ databases">
        <title>Complete genome sequence of Methanoculleus chikugoensis strain MG62.</title>
        <authorList>
            <person name="Asakawa S."/>
            <person name="Dianou D."/>
        </authorList>
    </citation>
    <scope>NUCLEOTIDE SEQUENCE [LARGE SCALE GENOMIC DNA]</scope>
    <source>
        <strain evidence="4 5">MG62</strain>
    </source>
</reference>
<comment type="catalytic activity">
    <reaction evidence="1 2">
        <text>L-methionyl-[protein] + [thioredoxin]-disulfide + H2O = L-methionyl-(R)-S-oxide-[protein] + [thioredoxin]-dithiol</text>
        <dbReference type="Rhea" id="RHEA:24164"/>
        <dbReference type="Rhea" id="RHEA-COMP:10698"/>
        <dbReference type="Rhea" id="RHEA-COMP:10700"/>
        <dbReference type="Rhea" id="RHEA-COMP:12313"/>
        <dbReference type="Rhea" id="RHEA-COMP:12314"/>
        <dbReference type="ChEBI" id="CHEBI:15377"/>
        <dbReference type="ChEBI" id="CHEBI:16044"/>
        <dbReference type="ChEBI" id="CHEBI:29950"/>
        <dbReference type="ChEBI" id="CHEBI:45764"/>
        <dbReference type="ChEBI" id="CHEBI:50058"/>
        <dbReference type="EC" id="1.8.4.12"/>
    </reaction>
</comment>
<evidence type="ECO:0000313" key="4">
    <source>
        <dbReference type="EMBL" id="BBL67969.1"/>
    </source>
</evidence>
<feature type="binding site" evidence="2">
    <location>
        <position position="140"/>
    </location>
    <ligand>
        <name>Zn(2+)</name>
        <dbReference type="ChEBI" id="CHEBI:29105"/>
    </ligand>
</feature>
<evidence type="ECO:0000313" key="5">
    <source>
        <dbReference type="Proteomes" id="UP000824969"/>
    </source>
</evidence>
<dbReference type="PANTHER" id="PTHR10173:SF52">
    <property type="entry name" value="METHIONINE-R-SULFOXIDE REDUCTASE B1"/>
    <property type="match status" value="1"/>
</dbReference>
<feature type="binding site" evidence="2">
    <location>
        <position position="91"/>
    </location>
    <ligand>
        <name>Zn(2+)</name>
        <dbReference type="ChEBI" id="CHEBI:29105"/>
    </ligand>
</feature>
<dbReference type="Pfam" id="PF01641">
    <property type="entry name" value="SelR"/>
    <property type="match status" value="1"/>
</dbReference>
<keyword evidence="2" id="KW-0862">Zinc</keyword>
<comment type="cofactor">
    <cofactor evidence="2">
        <name>Zn(2+)</name>
        <dbReference type="ChEBI" id="CHEBI:29105"/>
    </cofactor>
    <text evidence="2">Binds 1 zinc ion per subunit. The zinc ion is important for the structural integrity of the protein.</text>
</comment>
<keyword evidence="2" id="KW-0479">Metal-binding</keyword>
<evidence type="ECO:0000256" key="1">
    <source>
        <dbReference type="ARBA" id="ARBA00048488"/>
    </source>
</evidence>
<dbReference type="EMBL" id="AP019781">
    <property type="protein sequence ID" value="BBL67969.1"/>
    <property type="molecule type" value="Genomic_DNA"/>
</dbReference>
<dbReference type="Proteomes" id="UP000824969">
    <property type="component" value="Chromosome"/>
</dbReference>
<dbReference type="InterPro" id="IPR028427">
    <property type="entry name" value="Met_Sox_Rdtase_MsrB"/>
</dbReference>
<feature type="binding site" evidence="2">
    <location>
        <position position="143"/>
    </location>
    <ligand>
        <name>Zn(2+)</name>
        <dbReference type="ChEBI" id="CHEBI:29105"/>
    </ligand>
</feature>
<comment type="similarity">
    <text evidence="2">Belongs to the MsrB Met sulfoxide reductase family.</text>
</comment>
<gene>
    <name evidence="2" type="primary">msrB</name>
    <name evidence="4" type="ORF">MchiMG62_11500</name>
</gene>
<proteinExistence type="inferred from homology"/>
<keyword evidence="5" id="KW-1185">Reference proteome</keyword>
<feature type="active site" description="Nucleophile" evidence="2">
    <location>
        <position position="163"/>
    </location>
</feature>
<protein>
    <recommendedName>
        <fullName evidence="2">Peptide methionine sulfoxide reductase MsrB</fullName>
        <ecNumber evidence="2">1.8.4.12</ecNumber>
    </recommendedName>
    <alternativeName>
        <fullName evidence="2">Peptide-methionine (R)-S-oxide reductase</fullName>
    </alternativeName>
</protein>
<dbReference type="NCBIfam" id="TIGR00357">
    <property type="entry name" value="peptide-methionine (R)-S-oxide reductase MsrB"/>
    <property type="match status" value="1"/>
</dbReference>
<feature type="binding site" evidence="2">
    <location>
        <position position="94"/>
    </location>
    <ligand>
        <name>Zn(2+)</name>
        <dbReference type="ChEBI" id="CHEBI:29105"/>
    </ligand>
</feature>
<accession>A0ABM7H593</accession>
<keyword evidence="2" id="KW-0560">Oxidoreductase</keyword>
<dbReference type="PROSITE" id="PS51790">
    <property type="entry name" value="MSRB"/>
    <property type="match status" value="1"/>
</dbReference>
<feature type="domain" description="MsrB" evidence="3">
    <location>
        <begin position="52"/>
        <end position="174"/>
    </location>
</feature>
<sequence length="182" mass="20704">MRKRIRAGNDLSALRTMAGTMIRETGETAGRVLVCNAVTGEMEEVERVVRSDEEWRRRLTPEEFSIARKAGTEPAFTGRYHDCKEDGLYVCVCCGNHLFSSKTKFESGTGWPSFTKPVSGRNIRTEPDTRFSMNRTEVLCRRCNAHLGHVFDDGPPPTHTRYCMNSASLRFVRQKDLPGRRE</sequence>
<dbReference type="PANTHER" id="PTHR10173">
    <property type="entry name" value="METHIONINE SULFOXIDE REDUCTASE"/>
    <property type="match status" value="1"/>
</dbReference>